<dbReference type="InterPro" id="IPR000836">
    <property type="entry name" value="PRTase_dom"/>
</dbReference>
<dbReference type="SUPFAM" id="SSF53271">
    <property type="entry name" value="PRTase-like"/>
    <property type="match status" value="2"/>
</dbReference>
<dbReference type="Pfam" id="PF13793">
    <property type="entry name" value="Pribosyltran_N"/>
    <property type="match status" value="1"/>
</dbReference>
<evidence type="ECO:0000259" key="8">
    <source>
        <dbReference type="Pfam" id="PF00156"/>
    </source>
</evidence>
<feature type="non-terminal residue" evidence="10">
    <location>
        <position position="250"/>
    </location>
</feature>
<comment type="catalytic activity">
    <reaction evidence="7">
        <text>D-ribose 5-phosphate + ATP = 5-phospho-alpha-D-ribose 1-diphosphate + AMP + H(+)</text>
        <dbReference type="Rhea" id="RHEA:15609"/>
        <dbReference type="ChEBI" id="CHEBI:15378"/>
        <dbReference type="ChEBI" id="CHEBI:30616"/>
        <dbReference type="ChEBI" id="CHEBI:58017"/>
        <dbReference type="ChEBI" id="CHEBI:78346"/>
        <dbReference type="ChEBI" id="CHEBI:456215"/>
        <dbReference type="EC" id="2.7.6.1"/>
    </reaction>
</comment>
<keyword evidence="2" id="KW-0808">Transferase</keyword>
<evidence type="ECO:0000256" key="2">
    <source>
        <dbReference type="ARBA" id="ARBA00022679"/>
    </source>
</evidence>
<keyword evidence="5" id="KW-0418">Kinase</keyword>
<sequence length="250" mass="28394">MKETLGLVVPVYEGIGIDGPYLGDMVWNELEKEAHFEYIPVEYIRFKDTSGKVVTHKSVRDKTVYVVHPYYVAHDTHTEIACWIADELKRSGAKEINLFDPYNRSFRQDRRKGRESLNARWIADKYFLAGIDRVFTFDPHSDQVQLAFKRCPLEELHLSQELADHFTKHYDKSDCTVCSPDFGAYGRAERTANLLGLPLIVLRKVRKGTDNSAIEIIGDIGEQVAGRNIIIREDICGTGGTLVEAASCLR</sequence>
<evidence type="ECO:0000256" key="5">
    <source>
        <dbReference type="ARBA" id="ARBA00022777"/>
    </source>
</evidence>
<evidence type="ECO:0000256" key="4">
    <source>
        <dbReference type="ARBA" id="ARBA00022741"/>
    </source>
</evidence>
<protein>
    <recommendedName>
        <fullName evidence="1">ribose-phosphate diphosphokinase</fullName>
        <ecNumber evidence="1">2.7.6.1</ecNumber>
    </recommendedName>
</protein>
<accession>X1VMX8</accession>
<dbReference type="Gene3D" id="3.40.50.2020">
    <property type="match status" value="2"/>
</dbReference>
<evidence type="ECO:0000256" key="7">
    <source>
        <dbReference type="ARBA" id="ARBA00049535"/>
    </source>
</evidence>
<evidence type="ECO:0000256" key="1">
    <source>
        <dbReference type="ARBA" id="ARBA00013247"/>
    </source>
</evidence>
<dbReference type="PANTHER" id="PTHR10210">
    <property type="entry name" value="RIBOSE-PHOSPHATE DIPHOSPHOKINASE FAMILY MEMBER"/>
    <property type="match status" value="1"/>
</dbReference>
<dbReference type="InterPro" id="IPR029099">
    <property type="entry name" value="Pribosyltran_N"/>
</dbReference>
<comment type="caution">
    <text evidence="10">The sequence shown here is derived from an EMBL/GenBank/DDBJ whole genome shotgun (WGS) entry which is preliminary data.</text>
</comment>
<proteinExistence type="predicted"/>
<dbReference type="GO" id="GO:0016301">
    <property type="term" value="F:kinase activity"/>
    <property type="evidence" value="ECO:0007669"/>
    <property type="project" value="UniProtKB-KW"/>
</dbReference>
<dbReference type="Pfam" id="PF00156">
    <property type="entry name" value="Pribosyltran"/>
    <property type="match status" value="1"/>
</dbReference>
<keyword evidence="4" id="KW-0547">Nucleotide-binding</keyword>
<dbReference type="NCBIfam" id="TIGR01251">
    <property type="entry name" value="ribP_PPkin"/>
    <property type="match status" value="1"/>
</dbReference>
<gene>
    <name evidence="10" type="ORF">S12H4_43706</name>
</gene>
<feature type="domain" description="Ribose-phosphate pyrophosphokinase N-terminal" evidence="9">
    <location>
        <begin position="28"/>
        <end position="126"/>
    </location>
</feature>
<dbReference type="GO" id="GO:0005737">
    <property type="term" value="C:cytoplasm"/>
    <property type="evidence" value="ECO:0007669"/>
    <property type="project" value="TreeGrafter"/>
</dbReference>
<dbReference type="GO" id="GO:0006164">
    <property type="term" value="P:purine nucleotide biosynthetic process"/>
    <property type="evidence" value="ECO:0007669"/>
    <property type="project" value="TreeGrafter"/>
</dbReference>
<keyword evidence="6" id="KW-0067">ATP-binding</keyword>
<evidence type="ECO:0000259" key="9">
    <source>
        <dbReference type="Pfam" id="PF13793"/>
    </source>
</evidence>
<reference evidence="10" key="1">
    <citation type="journal article" date="2014" name="Front. Microbiol.">
        <title>High frequency of phylogenetically diverse reductive dehalogenase-homologous genes in deep subseafloor sedimentary metagenomes.</title>
        <authorList>
            <person name="Kawai M."/>
            <person name="Futagami T."/>
            <person name="Toyoda A."/>
            <person name="Takaki Y."/>
            <person name="Nishi S."/>
            <person name="Hori S."/>
            <person name="Arai W."/>
            <person name="Tsubouchi T."/>
            <person name="Morono Y."/>
            <person name="Uchiyama I."/>
            <person name="Ito T."/>
            <person name="Fujiyama A."/>
            <person name="Inagaki F."/>
            <person name="Takami H."/>
        </authorList>
    </citation>
    <scope>NUCLEOTIDE SEQUENCE</scope>
    <source>
        <strain evidence="10">Expedition CK06-06</strain>
    </source>
</reference>
<dbReference type="GO" id="GO:0004749">
    <property type="term" value="F:ribose phosphate diphosphokinase activity"/>
    <property type="evidence" value="ECO:0007669"/>
    <property type="project" value="UniProtKB-EC"/>
</dbReference>
<dbReference type="InterPro" id="IPR005946">
    <property type="entry name" value="Rib-P_diPkinase"/>
</dbReference>
<dbReference type="InterPro" id="IPR029057">
    <property type="entry name" value="PRTase-like"/>
</dbReference>
<dbReference type="SMART" id="SM01400">
    <property type="entry name" value="Pribosyltran_N"/>
    <property type="match status" value="1"/>
</dbReference>
<evidence type="ECO:0000256" key="6">
    <source>
        <dbReference type="ARBA" id="ARBA00022840"/>
    </source>
</evidence>
<dbReference type="GO" id="GO:0000287">
    <property type="term" value="F:magnesium ion binding"/>
    <property type="evidence" value="ECO:0007669"/>
    <property type="project" value="InterPro"/>
</dbReference>
<name>X1VMX8_9ZZZZ</name>
<dbReference type="EMBL" id="BARW01026850">
    <property type="protein sequence ID" value="GAJ09990.1"/>
    <property type="molecule type" value="Genomic_DNA"/>
</dbReference>
<dbReference type="PANTHER" id="PTHR10210:SF32">
    <property type="entry name" value="RIBOSE-PHOSPHATE PYROPHOSPHOKINASE 2"/>
    <property type="match status" value="1"/>
</dbReference>
<dbReference type="GO" id="GO:0002189">
    <property type="term" value="C:ribose phosphate diphosphokinase complex"/>
    <property type="evidence" value="ECO:0007669"/>
    <property type="project" value="TreeGrafter"/>
</dbReference>
<dbReference type="GO" id="GO:0005524">
    <property type="term" value="F:ATP binding"/>
    <property type="evidence" value="ECO:0007669"/>
    <property type="project" value="UniProtKB-KW"/>
</dbReference>
<dbReference type="EC" id="2.7.6.1" evidence="1"/>
<dbReference type="AlphaFoldDB" id="X1VMX8"/>
<evidence type="ECO:0000313" key="10">
    <source>
        <dbReference type="EMBL" id="GAJ09990.1"/>
    </source>
</evidence>
<keyword evidence="3" id="KW-0545">Nucleotide biosynthesis</keyword>
<dbReference type="GO" id="GO:0006015">
    <property type="term" value="P:5-phosphoribose 1-diphosphate biosynthetic process"/>
    <property type="evidence" value="ECO:0007669"/>
    <property type="project" value="TreeGrafter"/>
</dbReference>
<evidence type="ECO:0000256" key="3">
    <source>
        <dbReference type="ARBA" id="ARBA00022727"/>
    </source>
</evidence>
<dbReference type="CDD" id="cd06223">
    <property type="entry name" value="PRTases_typeI"/>
    <property type="match status" value="1"/>
</dbReference>
<organism evidence="10">
    <name type="scientific">marine sediment metagenome</name>
    <dbReference type="NCBI Taxonomy" id="412755"/>
    <lineage>
        <taxon>unclassified sequences</taxon>
        <taxon>metagenomes</taxon>
        <taxon>ecological metagenomes</taxon>
    </lineage>
</organism>
<feature type="domain" description="Phosphoribosyltransferase" evidence="8">
    <location>
        <begin position="163"/>
        <end position="249"/>
    </location>
</feature>